<protein>
    <submittedName>
        <fullName evidence="2">Uncharacterized protein</fullName>
    </submittedName>
</protein>
<name>A0A100HIM3_9DEIO</name>
<dbReference type="EMBL" id="BCMS01000001">
    <property type="protein sequence ID" value="GAQ21443.1"/>
    <property type="molecule type" value="Genomic_DNA"/>
</dbReference>
<dbReference type="AlphaFoldDB" id="A0A100HIM3"/>
<feature type="transmembrane region" description="Helical" evidence="1">
    <location>
        <begin position="47"/>
        <end position="67"/>
    </location>
</feature>
<dbReference type="RefSeq" id="WP_153013664.1">
    <property type="nucleotide sequence ID" value="NZ_BCMS01000001.1"/>
</dbReference>
<keyword evidence="1" id="KW-1133">Transmembrane helix</keyword>
<dbReference type="Proteomes" id="UP000056209">
    <property type="component" value="Unassembled WGS sequence"/>
</dbReference>
<feature type="transmembrane region" description="Helical" evidence="1">
    <location>
        <begin position="20"/>
        <end position="40"/>
    </location>
</feature>
<reference evidence="3" key="1">
    <citation type="submission" date="2015-11" db="EMBL/GenBank/DDBJ databases">
        <title>Draft Genome Sequence of the Radioresistant Bacterium Deinococcus grandis, Isolated from Freshwater Fish in Japan.</title>
        <authorList>
            <person name="Satoh K."/>
            <person name="Onodera T."/>
            <person name="Omoso K."/>
            <person name="Takeda-Yano K."/>
            <person name="Katayama T."/>
            <person name="Oono Y."/>
            <person name="Narumi I."/>
        </authorList>
    </citation>
    <scope>NUCLEOTIDE SEQUENCE [LARGE SCALE GENOMIC DNA]</scope>
    <source>
        <strain evidence="3">ATCC 43672</strain>
    </source>
</reference>
<keyword evidence="3" id="KW-1185">Reference proteome</keyword>
<evidence type="ECO:0000256" key="1">
    <source>
        <dbReference type="SAM" id="Phobius"/>
    </source>
</evidence>
<accession>A0A100HIM3</accession>
<keyword evidence="1" id="KW-0812">Transmembrane</keyword>
<evidence type="ECO:0000313" key="2">
    <source>
        <dbReference type="EMBL" id="GAQ21443.1"/>
    </source>
</evidence>
<comment type="caution">
    <text evidence="2">The sequence shown here is derived from an EMBL/GenBank/DDBJ whole genome shotgun (WGS) entry which is preliminary data.</text>
</comment>
<sequence length="68" mass="7049">MTTLPGTATSTDVIISYSSALPAQLVVGGLLLLLVALGALRWPLLRRVLLLTGTVTLLVALLLARGLP</sequence>
<proteinExistence type="predicted"/>
<gene>
    <name evidence="2" type="ORF">DEIGR_101470</name>
</gene>
<organism evidence="2 3">
    <name type="scientific">Deinococcus grandis</name>
    <dbReference type="NCBI Taxonomy" id="57498"/>
    <lineage>
        <taxon>Bacteria</taxon>
        <taxon>Thermotogati</taxon>
        <taxon>Deinococcota</taxon>
        <taxon>Deinococci</taxon>
        <taxon>Deinococcales</taxon>
        <taxon>Deinococcaceae</taxon>
        <taxon>Deinococcus</taxon>
    </lineage>
</organism>
<keyword evidence="1" id="KW-0472">Membrane</keyword>
<evidence type="ECO:0000313" key="3">
    <source>
        <dbReference type="Proteomes" id="UP000056209"/>
    </source>
</evidence>